<feature type="domain" description="Lysine-specific metallo-endopeptidase" evidence="10">
    <location>
        <begin position="188"/>
        <end position="321"/>
    </location>
</feature>
<reference evidence="11 12" key="1">
    <citation type="submission" date="2016-08" db="EMBL/GenBank/DDBJ databases">
        <title>A Parts List for Fungal Cellulosomes Revealed by Comparative Genomics.</title>
        <authorList>
            <consortium name="DOE Joint Genome Institute"/>
            <person name="Haitjema C.H."/>
            <person name="Gilmore S.P."/>
            <person name="Henske J.K."/>
            <person name="Solomon K.V."/>
            <person name="De Groot R."/>
            <person name="Kuo A."/>
            <person name="Mondo S.J."/>
            <person name="Salamov A.A."/>
            <person name="Labutti K."/>
            <person name="Zhao Z."/>
            <person name="Chiniquy J."/>
            <person name="Barry K."/>
            <person name="Brewer H.M."/>
            <person name="Purvine S.O."/>
            <person name="Wright A.T."/>
            <person name="Boxma B."/>
            <person name="Van Alen T."/>
            <person name="Hackstein J.H."/>
            <person name="Baker S.E."/>
            <person name="Grigoriev I.V."/>
            <person name="O'Malley M.A."/>
        </authorList>
    </citation>
    <scope>NUCLEOTIDE SEQUENCE [LARGE SCALE GENOMIC DNA]</scope>
    <source>
        <strain evidence="11 12">G1</strain>
    </source>
</reference>
<dbReference type="SUPFAM" id="SSF55486">
    <property type="entry name" value="Metalloproteases ('zincins'), catalytic domain"/>
    <property type="match status" value="1"/>
</dbReference>
<keyword evidence="7" id="KW-0482">Metalloprotease</keyword>
<comment type="cofactor">
    <cofactor evidence="1">
        <name>Zn(2+)</name>
        <dbReference type="ChEBI" id="CHEBI:29105"/>
    </cofactor>
</comment>
<keyword evidence="3" id="KW-0645">Protease</keyword>
<keyword evidence="6" id="KW-0862">Zinc</keyword>
<dbReference type="PANTHER" id="PTHR37016">
    <property type="match status" value="1"/>
</dbReference>
<dbReference type="AlphaFoldDB" id="A0A1Y2FPZ2"/>
<gene>
    <name evidence="11" type="ORF">LY90DRAFT_663539</name>
</gene>
<dbReference type="GO" id="GO:0006508">
    <property type="term" value="P:proteolysis"/>
    <property type="evidence" value="ECO:0007669"/>
    <property type="project" value="UniProtKB-KW"/>
</dbReference>
<evidence type="ECO:0000256" key="3">
    <source>
        <dbReference type="ARBA" id="ARBA00022670"/>
    </source>
</evidence>
<feature type="region of interest" description="Disordered" evidence="8">
    <location>
        <begin position="82"/>
        <end position="152"/>
    </location>
</feature>
<dbReference type="Proteomes" id="UP000193920">
    <property type="component" value="Unassembled WGS sequence"/>
</dbReference>
<evidence type="ECO:0000256" key="7">
    <source>
        <dbReference type="ARBA" id="ARBA00023049"/>
    </source>
</evidence>
<organism evidence="11 12">
    <name type="scientific">Neocallimastix californiae</name>
    <dbReference type="NCBI Taxonomy" id="1754190"/>
    <lineage>
        <taxon>Eukaryota</taxon>
        <taxon>Fungi</taxon>
        <taxon>Fungi incertae sedis</taxon>
        <taxon>Chytridiomycota</taxon>
        <taxon>Chytridiomycota incertae sedis</taxon>
        <taxon>Neocallimastigomycetes</taxon>
        <taxon>Neocallimastigales</taxon>
        <taxon>Neocallimastigaceae</taxon>
        <taxon>Neocallimastix</taxon>
    </lineage>
</organism>
<evidence type="ECO:0000313" key="11">
    <source>
        <dbReference type="EMBL" id="ORY85276.1"/>
    </source>
</evidence>
<dbReference type="InterPro" id="IPR050414">
    <property type="entry name" value="Fungal_M35_metalloproteases"/>
</dbReference>
<feature type="chain" id="PRO_5012688862" evidence="9">
    <location>
        <begin position="21"/>
        <end position="367"/>
    </location>
</feature>
<evidence type="ECO:0000259" key="10">
    <source>
        <dbReference type="SMART" id="SM01351"/>
    </source>
</evidence>
<comment type="caution">
    <text evidence="11">The sequence shown here is derived from an EMBL/GenBank/DDBJ whole genome shotgun (WGS) entry which is preliminary data.</text>
</comment>
<evidence type="ECO:0000256" key="8">
    <source>
        <dbReference type="SAM" id="MobiDB-lite"/>
    </source>
</evidence>
<evidence type="ECO:0000256" key="1">
    <source>
        <dbReference type="ARBA" id="ARBA00001947"/>
    </source>
</evidence>
<evidence type="ECO:0000313" key="12">
    <source>
        <dbReference type="Proteomes" id="UP000193920"/>
    </source>
</evidence>
<dbReference type="EMBL" id="MCOG01000004">
    <property type="protein sequence ID" value="ORY85276.1"/>
    <property type="molecule type" value="Genomic_DNA"/>
</dbReference>
<dbReference type="SMART" id="SM01351">
    <property type="entry name" value="Aspzincin_M35"/>
    <property type="match status" value="1"/>
</dbReference>
<evidence type="ECO:0000256" key="9">
    <source>
        <dbReference type="SAM" id="SignalP"/>
    </source>
</evidence>
<dbReference type="STRING" id="1754190.A0A1Y2FPZ2"/>
<dbReference type="GO" id="GO:0004222">
    <property type="term" value="F:metalloendopeptidase activity"/>
    <property type="evidence" value="ECO:0007669"/>
    <property type="project" value="InterPro"/>
</dbReference>
<feature type="signal peptide" evidence="9">
    <location>
        <begin position="1"/>
        <end position="20"/>
    </location>
</feature>
<keyword evidence="4" id="KW-0479">Metal-binding</keyword>
<comment type="similarity">
    <text evidence="2">Belongs to the peptidase M35 family.</text>
</comment>
<dbReference type="GO" id="GO:0046872">
    <property type="term" value="F:metal ion binding"/>
    <property type="evidence" value="ECO:0007669"/>
    <property type="project" value="UniProtKB-KW"/>
</dbReference>
<dbReference type="OrthoDB" id="412874at2759"/>
<accession>A0A1Y2FPZ2</accession>
<evidence type="ECO:0000256" key="6">
    <source>
        <dbReference type="ARBA" id="ARBA00022833"/>
    </source>
</evidence>
<evidence type="ECO:0000256" key="4">
    <source>
        <dbReference type="ARBA" id="ARBA00022723"/>
    </source>
</evidence>
<sequence>MKFTTLYFLTIVYSVLFVASEPICEDENGNLIPCQKVVEKLDDFKLESSGKQKRDYYSDWYNNWLWNPWNWWYNSRDSAVGTGRTNNNQANGRANNNNQTNGRTNGNNQTNGRTNSNSQTNKGTNANNNNNQATTANKPATSTTSSSSNGLDKKPFSMTLFRNCNADQAEKVRKTIDDIITYRAAGLKVAKDTSDPQSKQIFLKYFKNESVRNQVVRTLENVNNMSTAAAYCETNADSACAQQAIAWTYLRSKEFHVCPAFFTQVWHGTIDKHTSEAASVVLHELTHCYGTEDYAYGDAGCNRLDASRASNNADSFRLFCMNAIYHLNDKSSGVMKFVNNTNIDFRVEPFKDKVIIRAVEKNSHRQY</sequence>
<dbReference type="PANTHER" id="PTHR37016:SF3">
    <property type="entry name" value="NEUTRAL PROTEASE 2-RELATED"/>
    <property type="match status" value="1"/>
</dbReference>
<dbReference type="InterPro" id="IPR029463">
    <property type="entry name" value="Lys_MEP"/>
</dbReference>
<protein>
    <submittedName>
        <fullName evidence="11">Zincin</fullName>
    </submittedName>
</protein>
<keyword evidence="5" id="KW-0378">Hydrolase</keyword>
<dbReference type="InterPro" id="IPR024079">
    <property type="entry name" value="MetalloPept_cat_dom_sf"/>
</dbReference>
<keyword evidence="9" id="KW-0732">Signal</keyword>
<dbReference type="Gene3D" id="3.40.390.10">
    <property type="entry name" value="Collagenase (Catalytic Domain)"/>
    <property type="match status" value="1"/>
</dbReference>
<feature type="compositionally biased region" description="Low complexity" evidence="8">
    <location>
        <begin position="82"/>
        <end position="141"/>
    </location>
</feature>
<evidence type="ECO:0000256" key="2">
    <source>
        <dbReference type="ARBA" id="ARBA00010279"/>
    </source>
</evidence>
<evidence type="ECO:0000256" key="5">
    <source>
        <dbReference type="ARBA" id="ARBA00022801"/>
    </source>
</evidence>
<dbReference type="Pfam" id="PF14521">
    <property type="entry name" value="Aspzincin_M35"/>
    <property type="match status" value="1"/>
</dbReference>
<keyword evidence="12" id="KW-1185">Reference proteome</keyword>
<proteinExistence type="inferred from homology"/>
<name>A0A1Y2FPZ2_9FUNG</name>